<evidence type="ECO:0000313" key="2">
    <source>
        <dbReference type="Proteomes" id="UP001225596"/>
    </source>
</evidence>
<reference evidence="1 2" key="1">
    <citation type="submission" date="2023-08" db="EMBL/GenBank/DDBJ databases">
        <title>Oxalobacteraceae gen .nov., isolated from river sludge outside the plant.</title>
        <authorList>
            <person name="Zhao S.Y."/>
        </authorList>
    </citation>
    <scope>NUCLEOTIDE SEQUENCE [LARGE SCALE GENOMIC DNA]</scope>
    <source>
        <strain evidence="1 2">R-40</strain>
    </source>
</reference>
<protein>
    <submittedName>
        <fullName evidence="1">DUF1488 family protein</fullName>
    </submittedName>
</protein>
<dbReference type="SUPFAM" id="SSF160272">
    <property type="entry name" value="Shew3726-like"/>
    <property type="match status" value="1"/>
</dbReference>
<proteinExistence type="predicted"/>
<accession>A0ABU1BQT6</accession>
<name>A0ABU1BQT6_9BURK</name>
<sequence>MNVLSQPHVTSEGIAFTVSVDYVNHECLITEDALKKLSVLGNAEGSEIDSMKIFRAYEAKINGIARRLIAAGVQGTPLRLNANSLVGNAPSP</sequence>
<keyword evidence="2" id="KW-1185">Reference proteome</keyword>
<dbReference type="EMBL" id="JAUYVH010000009">
    <property type="protein sequence ID" value="MDQ9171390.1"/>
    <property type="molecule type" value="Genomic_DNA"/>
</dbReference>
<dbReference type="InterPro" id="IPR009962">
    <property type="entry name" value="DUF1488"/>
</dbReference>
<evidence type="ECO:0000313" key="1">
    <source>
        <dbReference type="EMBL" id="MDQ9171390.1"/>
    </source>
</evidence>
<dbReference type="InterPro" id="IPR036692">
    <property type="entry name" value="Shew3726-like_sf"/>
</dbReference>
<comment type="caution">
    <text evidence="1">The sequence shown here is derived from an EMBL/GenBank/DDBJ whole genome shotgun (WGS) entry which is preliminary data.</text>
</comment>
<dbReference type="RefSeq" id="WP_338437329.1">
    <property type="nucleotide sequence ID" value="NZ_JAUYVH010000009.1"/>
</dbReference>
<dbReference type="Proteomes" id="UP001225596">
    <property type="component" value="Unassembled WGS sequence"/>
</dbReference>
<organism evidence="1 2">
    <name type="scientific">Keguizhuia sedimenti</name>
    <dbReference type="NCBI Taxonomy" id="3064264"/>
    <lineage>
        <taxon>Bacteria</taxon>
        <taxon>Pseudomonadati</taxon>
        <taxon>Pseudomonadota</taxon>
        <taxon>Betaproteobacteria</taxon>
        <taxon>Burkholderiales</taxon>
        <taxon>Oxalobacteraceae</taxon>
        <taxon>Keguizhuia</taxon>
    </lineage>
</organism>
<dbReference type="Pfam" id="PF07369">
    <property type="entry name" value="DUF1488"/>
    <property type="match status" value="1"/>
</dbReference>
<gene>
    <name evidence="1" type="ORF">Q8A64_13330</name>
</gene>